<dbReference type="AlphaFoldDB" id="A0AAW2H484"/>
<keyword evidence="2" id="KW-1185">Reference proteome</keyword>
<sequence length="150" mass="17164">MSIPSHLLPTFVHADAKFNRQRLFLRRVDVKRHRGKAREPRSSPLAILRAGIGSCISCSWQMDALFHRESRLHFYFPSIPAACSCVMARLLSLDRRSTRLLNRLNTAETTARILFRKSIRRNLNLFASNYRVATNAVTCNDRPGLLIVNS</sequence>
<organism evidence="1 2">
    <name type="scientific">Cardiocondyla obscurior</name>
    <dbReference type="NCBI Taxonomy" id="286306"/>
    <lineage>
        <taxon>Eukaryota</taxon>
        <taxon>Metazoa</taxon>
        <taxon>Ecdysozoa</taxon>
        <taxon>Arthropoda</taxon>
        <taxon>Hexapoda</taxon>
        <taxon>Insecta</taxon>
        <taxon>Pterygota</taxon>
        <taxon>Neoptera</taxon>
        <taxon>Endopterygota</taxon>
        <taxon>Hymenoptera</taxon>
        <taxon>Apocrita</taxon>
        <taxon>Aculeata</taxon>
        <taxon>Formicoidea</taxon>
        <taxon>Formicidae</taxon>
        <taxon>Myrmicinae</taxon>
        <taxon>Cardiocondyla</taxon>
    </lineage>
</organism>
<proteinExistence type="predicted"/>
<protein>
    <submittedName>
        <fullName evidence="1">Uncharacterized protein</fullName>
    </submittedName>
</protein>
<reference evidence="1 2" key="1">
    <citation type="submission" date="2023-03" db="EMBL/GenBank/DDBJ databases">
        <title>High recombination rates correlate with genetic variation in Cardiocondyla obscurior ants.</title>
        <authorList>
            <person name="Errbii M."/>
        </authorList>
    </citation>
    <scope>NUCLEOTIDE SEQUENCE [LARGE SCALE GENOMIC DNA]</scope>
    <source>
        <strain evidence="1">Alpha-2009</strain>
        <tissue evidence="1">Whole body</tissue>
    </source>
</reference>
<accession>A0AAW2H484</accession>
<comment type="caution">
    <text evidence="1">The sequence shown here is derived from an EMBL/GenBank/DDBJ whole genome shotgun (WGS) entry which is preliminary data.</text>
</comment>
<gene>
    <name evidence="1" type="ORF">PUN28_001291</name>
</gene>
<dbReference type="EMBL" id="JADYXP020000001">
    <property type="protein sequence ID" value="KAL0134408.1"/>
    <property type="molecule type" value="Genomic_DNA"/>
</dbReference>
<dbReference type="Proteomes" id="UP001430953">
    <property type="component" value="Unassembled WGS sequence"/>
</dbReference>
<evidence type="ECO:0000313" key="2">
    <source>
        <dbReference type="Proteomes" id="UP001430953"/>
    </source>
</evidence>
<name>A0AAW2H484_9HYME</name>
<evidence type="ECO:0000313" key="1">
    <source>
        <dbReference type="EMBL" id="KAL0134408.1"/>
    </source>
</evidence>